<reference evidence="2" key="1">
    <citation type="submission" date="2006-01" db="EMBL/GenBank/DDBJ databases">
        <title>Complete sequence of Anaeromyxobacter dehalogenans 2CP-C.</title>
        <authorList>
            <consortium name="US DOE Joint Genome Institute"/>
            <person name="Copeland A."/>
            <person name="Lucas S."/>
            <person name="Lapidus A."/>
            <person name="Barry K."/>
            <person name="Detter J.C."/>
            <person name="Glavina T."/>
            <person name="Hammon N."/>
            <person name="Israni S."/>
            <person name="Pitluck S."/>
            <person name="Brettin T."/>
            <person name="Bruce D."/>
            <person name="Han C."/>
            <person name="Tapia R."/>
            <person name="Gilna P."/>
            <person name="Kiss H."/>
            <person name="Schmutz J."/>
            <person name="Larimer F."/>
            <person name="Land M."/>
            <person name="Kyrpides N."/>
            <person name="Anderson I."/>
            <person name="Sanford R.A."/>
            <person name="Ritalahti K.M."/>
            <person name="Thomas H.S."/>
            <person name="Kirby J.R."/>
            <person name="Zhulin I.B."/>
            <person name="Loeffler F.E."/>
            <person name="Richardson P."/>
        </authorList>
    </citation>
    <scope>NUCLEOTIDE SEQUENCE</scope>
    <source>
        <strain evidence="2">2CP-C</strain>
    </source>
</reference>
<organism evidence="2 3">
    <name type="scientific">Anaeromyxobacter dehalogenans (strain 2CP-C)</name>
    <dbReference type="NCBI Taxonomy" id="290397"/>
    <lineage>
        <taxon>Bacteria</taxon>
        <taxon>Pseudomonadati</taxon>
        <taxon>Myxococcota</taxon>
        <taxon>Myxococcia</taxon>
        <taxon>Myxococcales</taxon>
        <taxon>Cystobacterineae</taxon>
        <taxon>Anaeromyxobacteraceae</taxon>
        <taxon>Anaeromyxobacter</taxon>
    </lineage>
</organism>
<evidence type="ECO:0000256" key="1">
    <source>
        <dbReference type="SAM" id="MobiDB-lite"/>
    </source>
</evidence>
<proteinExistence type="predicted"/>
<feature type="compositionally biased region" description="Basic residues" evidence="1">
    <location>
        <begin position="8"/>
        <end position="20"/>
    </location>
</feature>
<evidence type="ECO:0000313" key="2">
    <source>
        <dbReference type="EMBL" id="ABC81814.1"/>
    </source>
</evidence>
<evidence type="ECO:0000313" key="3">
    <source>
        <dbReference type="Proteomes" id="UP000001935"/>
    </source>
</evidence>
<dbReference type="EMBL" id="CP000251">
    <property type="protein sequence ID" value="ABC81814.1"/>
    <property type="molecule type" value="Genomic_DNA"/>
</dbReference>
<dbReference type="HOGENOM" id="CLU_163143_0_0_7"/>
<dbReference type="Proteomes" id="UP000001935">
    <property type="component" value="Chromosome"/>
</dbReference>
<dbReference type="KEGG" id="ade:Adeh_2044"/>
<name>Q2IJI3_ANADE</name>
<protein>
    <submittedName>
        <fullName evidence="2">Uncharacterized protein</fullName>
    </submittedName>
</protein>
<dbReference type="STRING" id="290397.Adeh_2044"/>
<accession>Q2IJI3</accession>
<dbReference type="eggNOG" id="ENOG5031DJ6">
    <property type="taxonomic scope" value="Bacteria"/>
</dbReference>
<feature type="region of interest" description="Disordered" evidence="1">
    <location>
        <begin position="1"/>
        <end position="23"/>
    </location>
</feature>
<sequence length="124" mass="13510">MSTDAGRAARRTRPLPRRAPRALPAVRDARYPARIVGEERSTAEIIAASLATCLGPNTARTAVRTFADRALARRPEDLTRADVPALLDALRPMLRTLLGQDPADLVLAEIRARLAEPPARARRA</sequence>
<gene>
    <name evidence="2" type="ordered locus">Adeh_2044</name>
</gene>
<dbReference type="AlphaFoldDB" id="Q2IJI3"/>